<reference evidence="2 3" key="1">
    <citation type="submission" date="2019-03" db="EMBL/GenBank/DDBJ databases">
        <title>Genomic Encyclopedia of Archaeal and Bacterial Type Strains, Phase II (KMG-II): from individual species to whole genera.</title>
        <authorList>
            <person name="Goeker M."/>
        </authorList>
    </citation>
    <scope>NUCLEOTIDE SEQUENCE [LARGE SCALE GENOMIC DNA]</scope>
    <source>
        <strain evidence="2 3">DSM 24323</strain>
    </source>
</reference>
<dbReference type="InterPro" id="IPR036388">
    <property type="entry name" value="WH-like_DNA-bd_sf"/>
</dbReference>
<dbReference type="OrthoDB" id="3237509at2"/>
<evidence type="ECO:0000259" key="1">
    <source>
        <dbReference type="PROSITE" id="PS50995"/>
    </source>
</evidence>
<evidence type="ECO:0000313" key="2">
    <source>
        <dbReference type="EMBL" id="TDT29065.1"/>
    </source>
</evidence>
<dbReference type="PANTHER" id="PTHR33164:SF104">
    <property type="entry name" value="TRANSCRIPTIONAL REGULATORY PROTEIN"/>
    <property type="match status" value="1"/>
</dbReference>
<evidence type="ECO:0000313" key="3">
    <source>
        <dbReference type="Proteomes" id="UP000295371"/>
    </source>
</evidence>
<dbReference type="GO" id="GO:0003700">
    <property type="term" value="F:DNA-binding transcription factor activity"/>
    <property type="evidence" value="ECO:0007669"/>
    <property type="project" value="InterPro"/>
</dbReference>
<feature type="domain" description="HTH marR-type" evidence="1">
    <location>
        <begin position="22"/>
        <end position="157"/>
    </location>
</feature>
<dbReference type="InterPro" id="IPR036390">
    <property type="entry name" value="WH_DNA-bd_sf"/>
</dbReference>
<dbReference type="GO" id="GO:0006950">
    <property type="term" value="P:response to stress"/>
    <property type="evidence" value="ECO:0007669"/>
    <property type="project" value="TreeGrafter"/>
</dbReference>
<dbReference type="SMART" id="SM00347">
    <property type="entry name" value="HTH_MARR"/>
    <property type="match status" value="1"/>
</dbReference>
<dbReference type="SUPFAM" id="SSF46785">
    <property type="entry name" value="Winged helix' DNA-binding domain"/>
    <property type="match status" value="1"/>
</dbReference>
<name>A0A4R7IWT4_9ACTN</name>
<dbReference type="PANTHER" id="PTHR33164">
    <property type="entry name" value="TRANSCRIPTIONAL REGULATOR, MARR FAMILY"/>
    <property type="match status" value="1"/>
</dbReference>
<dbReference type="EMBL" id="SOAW01000004">
    <property type="protein sequence ID" value="TDT29065.1"/>
    <property type="molecule type" value="Genomic_DNA"/>
</dbReference>
<keyword evidence="3" id="KW-1185">Reference proteome</keyword>
<dbReference type="InterPro" id="IPR039422">
    <property type="entry name" value="MarR/SlyA-like"/>
</dbReference>
<protein>
    <submittedName>
        <fullName evidence="2">DNA-binding MarR family transcriptional regulator</fullName>
    </submittedName>
</protein>
<dbReference type="PROSITE" id="PS50995">
    <property type="entry name" value="HTH_MARR_2"/>
    <property type="match status" value="1"/>
</dbReference>
<sequence length="161" mass="17982">MDFIGRVQQQWQRERPGVDVAPLGLIGRLHRIANHLTVELVALYAEYGLTEGEFDVLATLRREGVPYAMAAGELARNTVVTTGGMSKRLDRLESRGLITRRVSEADQRGRTVSLTDAGRELIDETFTAHMENERLLLGSLSADEVEQLTALLRHWAENEGL</sequence>
<proteinExistence type="predicted"/>
<organism evidence="2 3">
    <name type="scientific">Naumannella halotolerans</name>
    <dbReference type="NCBI Taxonomy" id="993414"/>
    <lineage>
        <taxon>Bacteria</taxon>
        <taxon>Bacillati</taxon>
        <taxon>Actinomycetota</taxon>
        <taxon>Actinomycetes</taxon>
        <taxon>Propionibacteriales</taxon>
        <taxon>Propionibacteriaceae</taxon>
        <taxon>Naumannella</taxon>
    </lineage>
</organism>
<comment type="caution">
    <text evidence="2">The sequence shown here is derived from an EMBL/GenBank/DDBJ whole genome shotgun (WGS) entry which is preliminary data.</text>
</comment>
<dbReference type="Gene3D" id="1.10.10.10">
    <property type="entry name" value="Winged helix-like DNA-binding domain superfamily/Winged helix DNA-binding domain"/>
    <property type="match status" value="1"/>
</dbReference>
<dbReference type="Pfam" id="PF12802">
    <property type="entry name" value="MarR_2"/>
    <property type="match status" value="1"/>
</dbReference>
<accession>A0A4R7IWT4</accession>
<gene>
    <name evidence="2" type="ORF">CLV29_3158</name>
</gene>
<dbReference type="GO" id="GO:0003677">
    <property type="term" value="F:DNA binding"/>
    <property type="evidence" value="ECO:0007669"/>
    <property type="project" value="UniProtKB-KW"/>
</dbReference>
<dbReference type="PRINTS" id="PR00598">
    <property type="entry name" value="HTHMARR"/>
</dbReference>
<dbReference type="Proteomes" id="UP000295371">
    <property type="component" value="Unassembled WGS sequence"/>
</dbReference>
<dbReference type="RefSeq" id="WP_133756060.1">
    <property type="nucleotide sequence ID" value="NZ_SOAW01000004.1"/>
</dbReference>
<keyword evidence="2" id="KW-0238">DNA-binding</keyword>
<dbReference type="InterPro" id="IPR000835">
    <property type="entry name" value="HTH_MarR-typ"/>
</dbReference>
<dbReference type="AlphaFoldDB" id="A0A4R7IWT4"/>